<name>K3WY85_GLOUD</name>
<feature type="region of interest" description="Disordered" evidence="1">
    <location>
        <begin position="491"/>
        <end position="516"/>
    </location>
</feature>
<dbReference type="AlphaFoldDB" id="K3WY85"/>
<dbReference type="InParanoid" id="K3WY85"/>
<feature type="compositionally biased region" description="Basic and acidic residues" evidence="1">
    <location>
        <begin position="491"/>
        <end position="500"/>
    </location>
</feature>
<feature type="domain" description="MPN" evidence="2">
    <location>
        <begin position="563"/>
        <end position="694"/>
    </location>
</feature>
<dbReference type="CDD" id="cd05162">
    <property type="entry name" value="PWWP"/>
    <property type="match status" value="1"/>
</dbReference>
<dbReference type="InterPro" id="IPR000555">
    <property type="entry name" value="JAMM/MPN+_dom"/>
</dbReference>
<dbReference type="HOGENOM" id="CLU_310919_0_0_1"/>
<evidence type="ECO:0000256" key="1">
    <source>
        <dbReference type="SAM" id="MobiDB-lite"/>
    </source>
</evidence>
<feature type="compositionally biased region" description="Basic residues" evidence="1">
    <location>
        <begin position="823"/>
        <end position="832"/>
    </location>
</feature>
<dbReference type="Gene3D" id="2.30.30.140">
    <property type="match status" value="1"/>
</dbReference>
<feature type="domain" description="PWWP" evidence="3">
    <location>
        <begin position="40"/>
        <end position="65"/>
    </location>
</feature>
<proteinExistence type="predicted"/>
<dbReference type="Pfam" id="PF01398">
    <property type="entry name" value="JAB"/>
    <property type="match status" value="1"/>
</dbReference>
<keyword evidence="5" id="KW-1185">Reference proteome</keyword>
<dbReference type="InterPro" id="IPR050242">
    <property type="entry name" value="JAMM_MPN+_peptidase_M67A"/>
</dbReference>
<reference evidence="5" key="1">
    <citation type="journal article" date="2010" name="Genome Biol.">
        <title>Genome sequence of the necrotrophic plant pathogen Pythium ultimum reveals original pathogenicity mechanisms and effector repertoire.</title>
        <authorList>
            <person name="Levesque C.A."/>
            <person name="Brouwer H."/>
            <person name="Cano L."/>
            <person name="Hamilton J.P."/>
            <person name="Holt C."/>
            <person name="Huitema E."/>
            <person name="Raffaele S."/>
            <person name="Robideau G.P."/>
            <person name="Thines M."/>
            <person name="Win J."/>
            <person name="Zerillo M.M."/>
            <person name="Beakes G.W."/>
            <person name="Boore J.L."/>
            <person name="Busam D."/>
            <person name="Dumas B."/>
            <person name="Ferriera S."/>
            <person name="Fuerstenberg S.I."/>
            <person name="Gachon C.M."/>
            <person name="Gaulin E."/>
            <person name="Govers F."/>
            <person name="Grenville-Briggs L."/>
            <person name="Horner N."/>
            <person name="Hostetler J."/>
            <person name="Jiang R.H."/>
            <person name="Johnson J."/>
            <person name="Krajaejun T."/>
            <person name="Lin H."/>
            <person name="Meijer H.J."/>
            <person name="Moore B."/>
            <person name="Morris P."/>
            <person name="Phuntmart V."/>
            <person name="Puiu D."/>
            <person name="Shetty J."/>
            <person name="Stajich J.E."/>
            <person name="Tripathy S."/>
            <person name="Wawra S."/>
            <person name="van West P."/>
            <person name="Whitty B.R."/>
            <person name="Coutinho P.M."/>
            <person name="Henrissat B."/>
            <person name="Martin F."/>
            <person name="Thomas P.D."/>
            <person name="Tyler B.M."/>
            <person name="De Vries R.P."/>
            <person name="Kamoun S."/>
            <person name="Yandell M."/>
            <person name="Tisserat N."/>
            <person name="Buell C.R."/>
        </authorList>
    </citation>
    <scope>NUCLEOTIDE SEQUENCE</scope>
    <source>
        <strain evidence="5">DAOM:BR144</strain>
    </source>
</reference>
<feature type="region of interest" description="Disordered" evidence="1">
    <location>
        <begin position="172"/>
        <end position="248"/>
    </location>
</feature>
<reference evidence="5" key="2">
    <citation type="submission" date="2010-04" db="EMBL/GenBank/DDBJ databases">
        <authorList>
            <person name="Buell R."/>
            <person name="Hamilton J."/>
            <person name="Hostetler J."/>
        </authorList>
    </citation>
    <scope>NUCLEOTIDE SEQUENCE [LARGE SCALE GENOMIC DNA]</scope>
    <source>
        <strain evidence="5">DAOM:BR144</strain>
    </source>
</reference>
<accession>K3WY85</accession>
<feature type="region of interest" description="Disordered" evidence="1">
    <location>
        <begin position="806"/>
        <end position="833"/>
    </location>
</feature>
<evidence type="ECO:0000259" key="3">
    <source>
        <dbReference type="PROSITE" id="PS50812"/>
    </source>
</evidence>
<dbReference type="EnsemblProtists" id="PYU1_T009934">
    <property type="protein sequence ID" value="PYU1_T009934"/>
    <property type="gene ID" value="PYU1_G009916"/>
</dbReference>
<dbReference type="PROSITE" id="PS50812">
    <property type="entry name" value="PWWP"/>
    <property type="match status" value="1"/>
</dbReference>
<dbReference type="Gene3D" id="3.40.140.10">
    <property type="entry name" value="Cytidine Deaminase, domain 2"/>
    <property type="match status" value="1"/>
</dbReference>
<dbReference type="OMA" id="HANEKEA"/>
<feature type="region of interest" description="Disordered" evidence="1">
    <location>
        <begin position="538"/>
        <end position="559"/>
    </location>
</feature>
<dbReference type="SUPFAM" id="SSF63748">
    <property type="entry name" value="Tudor/PWWP/MBT"/>
    <property type="match status" value="1"/>
</dbReference>
<dbReference type="CDD" id="cd08067">
    <property type="entry name" value="MPN_2A_DUB"/>
    <property type="match status" value="1"/>
</dbReference>
<dbReference type="EMBL" id="GL376624">
    <property type="status" value="NOT_ANNOTATED_CDS"/>
    <property type="molecule type" value="Genomic_DNA"/>
</dbReference>
<dbReference type="InterPro" id="IPR000313">
    <property type="entry name" value="PWWP_dom"/>
</dbReference>
<evidence type="ECO:0000313" key="4">
    <source>
        <dbReference type="EnsemblProtists" id="PYU1_T009934"/>
    </source>
</evidence>
<dbReference type="Pfam" id="PF00855">
    <property type="entry name" value="PWWP"/>
    <property type="match status" value="1"/>
</dbReference>
<sequence length="946" mass="104787">MVAKRVSKTKAGLPKLTPEEKAAQQARQQAMQMIAAQYQNYDVVWTKMTGYPWWPGIVFLDWEALQDGGIELPKDGVSEIPPPEETTVAMVNALGKTEEKKIVVKHCLVLCLDNTRHVHKANMRTEILPFTSYYHVHCNPLHKKGKGSKQFKTAVQRAVKLVHLGSDFTQEELNMLQTPPPEKRQRVEPSMPLYHSSRNEDSEWEIDDEESSDNDDDDDGDFVLEKQSPPIAKLKASARKKPSAAERIPRTLDADFSKADAKVPPTSRANMKRTKQNASLEQQSYVGFAESDEKAPVKGRKKLAAKAIAPSESAAVAYVNNLSQKKATVTKKSIGKAGIDADAIEGPSRKGKATALDLAAGFDKRTKMYKQMMAGSKKLGELQTLGAEAAKTKKPRKKKPASMDISMQEEDDDGCVEFIENPGMAPNDTSPSDSVVSSAPLSAIWTKHVKTPTTDDAKSNGEGQKKLAYKQDFVWDEAVFTNNDDAVLERKLDATDHENSPARPVGKRQMRSVQQSHIRQNLMSGNLDPHTMVQCESYRSRDEAENLNSRSRGSGSLDPPFQVQVHPDAVFVCDLHAHLATCEIIGFLGGRWDETKKILYIQAAFPCRSLMIDGDDGSTDVEMDPGSEIELRQIIQNAELEVVGWYHSHPAFAPDPSIRDIENQTSYQQLFQRRIEKKTEDQQSVTIEVSEPFVGLIVGTYDTKRDTPVSLFRYFHTRSEKVSGGAIREVYMPYELVPTKRQYRSVLRAEKFAHVWKVTMYPSVQRALKLASSLSDADIKSGRASSSTASDAIVVSSKNVSLTQARKRKLSSEVTRPLEKPVKKGKRGRKARVSVVPDVVNQEDGGQIDLTGDDFASPQNAVNSKPDVVIIDEEVTSVVVENAASSVNTGRKNEGVATLHANEKEAIDAEDRIISLPSGNSAVNKDDQPNQAVNVLEEMRQLTSHN</sequence>
<evidence type="ECO:0008006" key="6">
    <source>
        <dbReference type="Google" id="ProtNLM"/>
    </source>
</evidence>
<evidence type="ECO:0000259" key="2">
    <source>
        <dbReference type="PROSITE" id="PS50249"/>
    </source>
</evidence>
<dbReference type="SUPFAM" id="SSF102712">
    <property type="entry name" value="JAB1/MPN domain"/>
    <property type="match status" value="1"/>
</dbReference>
<feature type="compositionally biased region" description="Acidic residues" evidence="1">
    <location>
        <begin position="202"/>
        <end position="222"/>
    </location>
</feature>
<dbReference type="STRING" id="431595.K3WY85"/>
<dbReference type="SMART" id="SM00232">
    <property type="entry name" value="JAB_MPN"/>
    <property type="match status" value="1"/>
</dbReference>
<dbReference type="PROSITE" id="PS50249">
    <property type="entry name" value="MPN"/>
    <property type="match status" value="1"/>
</dbReference>
<dbReference type="PANTHER" id="PTHR10410">
    <property type="entry name" value="EUKARYOTIC TRANSLATION INITIATION FACTOR 3 -RELATED"/>
    <property type="match status" value="1"/>
</dbReference>
<protein>
    <recommendedName>
        <fullName evidence="6">MPN domain-containing protein</fullName>
    </recommendedName>
</protein>
<dbReference type="VEuPathDB" id="FungiDB:PYU1_G009916"/>
<dbReference type="InterPro" id="IPR037518">
    <property type="entry name" value="MPN"/>
</dbReference>
<dbReference type="GO" id="GO:0008237">
    <property type="term" value="F:metallopeptidase activity"/>
    <property type="evidence" value="ECO:0007669"/>
    <property type="project" value="InterPro"/>
</dbReference>
<dbReference type="eggNOG" id="KOG1555">
    <property type="taxonomic scope" value="Eukaryota"/>
</dbReference>
<reference evidence="4" key="3">
    <citation type="submission" date="2015-02" db="UniProtKB">
        <authorList>
            <consortium name="EnsemblProtists"/>
        </authorList>
    </citation>
    <scope>IDENTIFICATION</scope>
    <source>
        <strain evidence="4">DAOM BR144</strain>
    </source>
</reference>
<evidence type="ECO:0000313" key="5">
    <source>
        <dbReference type="Proteomes" id="UP000019132"/>
    </source>
</evidence>
<organism evidence="4 5">
    <name type="scientific">Globisporangium ultimum (strain ATCC 200006 / CBS 805.95 / DAOM BR144)</name>
    <name type="common">Pythium ultimum</name>
    <dbReference type="NCBI Taxonomy" id="431595"/>
    <lineage>
        <taxon>Eukaryota</taxon>
        <taxon>Sar</taxon>
        <taxon>Stramenopiles</taxon>
        <taxon>Oomycota</taxon>
        <taxon>Peronosporomycetes</taxon>
        <taxon>Pythiales</taxon>
        <taxon>Pythiaceae</taxon>
        <taxon>Globisporangium</taxon>
    </lineage>
</organism>
<dbReference type="Proteomes" id="UP000019132">
    <property type="component" value="Unassembled WGS sequence"/>
</dbReference>